<reference evidence="7" key="1">
    <citation type="journal article" date="2019" name="Int. J. Syst. Evol. Microbiol.">
        <title>The Global Catalogue of Microorganisms (GCM) 10K type strain sequencing project: providing services to taxonomists for standard genome sequencing and annotation.</title>
        <authorList>
            <consortium name="The Broad Institute Genomics Platform"/>
            <consortium name="The Broad Institute Genome Sequencing Center for Infectious Disease"/>
            <person name="Wu L."/>
            <person name="Ma J."/>
        </authorList>
    </citation>
    <scope>NUCLEOTIDE SEQUENCE [LARGE SCALE GENOMIC DNA]</scope>
    <source>
        <strain evidence="7">NBRC 111756</strain>
    </source>
</reference>
<evidence type="ECO:0000256" key="3">
    <source>
        <dbReference type="PIRNR" id="PIRNR004553"/>
    </source>
</evidence>
<dbReference type="Gene3D" id="3.40.50.150">
    <property type="entry name" value="Vaccinia Virus protein VP39"/>
    <property type="match status" value="1"/>
</dbReference>
<organism evidence="6 7">
    <name type="scientific">Marinobacterium aestuariivivens</name>
    <dbReference type="NCBI Taxonomy" id="1698799"/>
    <lineage>
        <taxon>Bacteria</taxon>
        <taxon>Pseudomonadati</taxon>
        <taxon>Pseudomonadota</taxon>
        <taxon>Gammaproteobacteria</taxon>
        <taxon>Oceanospirillales</taxon>
        <taxon>Oceanospirillaceae</taxon>
        <taxon>Marinobacterium</taxon>
    </lineage>
</organism>
<dbReference type="PANTHER" id="PTHR43542">
    <property type="entry name" value="METHYLTRANSFERASE"/>
    <property type="match status" value="1"/>
</dbReference>
<dbReference type="Pfam" id="PF03602">
    <property type="entry name" value="Cons_hypoth95"/>
    <property type="match status" value="1"/>
</dbReference>
<evidence type="ECO:0000256" key="1">
    <source>
        <dbReference type="ARBA" id="ARBA00022603"/>
    </source>
</evidence>
<keyword evidence="7" id="KW-1185">Reference proteome</keyword>
<dbReference type="GO" id="GO:0052913">
    <property type="term" value="F:16S rRNA (guanine(966)-N(2))-methyltransferase activity"/>
    <property type="evidence" value="ECO:0007669"/>
    <property type="project" value="UniProtKB-EC"/>
</dbReference>
<dbReference type="PANTHER" id="PTHR43542:SF1">
    <property type="entry name" value="METHYLTRANSFERASE"/>
    <property type="match status" value="1"/>
</dbReference>
<dbReference type="InterPro" id="IPR029063">
    <property type="entry name" value="SAM-dependent_MTases_sf"/>
</dbReference>
<dbReference type="SUPFAM" id="SSF53335">
    <property type="entry name" value="S-adenosyl-L-methionine-dependent methyltransferases"/>
    <property type="match status" value="1"/>
</dbReference>
<dbReference type="Proteomes" id="UP001596422">
    <property type="component" value="Unassembled WGS sequence"/>
</dbReference>
<comment type="function">
    <text evidence="3">Specifically methylates the guanine in position 966 of 16S rRNA in the assembled 30S particle.</text>
</comment>
<evidence type="ECO:0000313" key="6">
    <source>
        <dbReference type="EMBL" id="MFC6670432.1"/>
    </source>
</evidence>
<sequence>MGRHNHKSRGQTRAPAPGDGELRIIAGEWRGRKLNFPELPGLRPTPDRVRETLFNWLQSYLPGARCLDLFAGSGALGLEALSRGAASATFVDNAPQVVQRLRENLQRLKADNAEVIQAPAMDWLNARQTDLEPRYDLVFLDPPFRCDLLPLACELIESRNLLADQALIYIEAETELGLPRLPENWHELRSKTAGQVSYRLFVREPEAARDA</sequence>
<keyword evidence="2 3" id="KW-0808">Transferase</keyword>
<keyword evidence="1 3" id="KW-0489">Methyltransferase</keyword>
<evidence type="ECO:0000313" key="7">
    <source>
        <dbReference type="Proteomes" id="UP001596422"/>
    </source>
</evidence>
<keyword evidence="3" id="KW-0949">S-adenosyl-L-methionine</keyword>
<protein>
    <recommendedName>
        <fullName evidence="3">Ribosomal RNA small subunit methyltransferase D</fullName>
        <ecNumber evidence="3">2.1.1.171</ecNumber>
    </recommendedName>
</protein>
<dbReference type="CDD" id="cd02440">
    <property type="entry name" value="AdoMet_MTases"/>
    <property type="match status" value="1"/>
</dbReference>
<feature type="compositionally biased region" description="Basic residues" evidence="5">
    <location>
        <begin position="1"/>
        <end position="10"/>
    </location>
</feature>
<evidence type="ECO:0000256" key="2">
    <source>
        <dbReference type="ARBA" id="ARBA00022679"/>
    </source>
</evidence>
<dbReference type="EC" id="2.1.1.171" evidence="3"/>
<proteinExistence type="inferred from homology"/>
<dbReference type="RefSeq" id="WP_379908935.1">
    <property type="nucleotide sequence ID" value="NZ_JBHSWE010000001.1"/>
</dbReference>
<keyword evidence="4" id="KW-0175">Coiled coil</keyword>
<feature type="coiled-coil region" evidence="4">
    <location>
        <begin position="91"/>
        <end position="118"/>
    </location>
</feature>
<dbReference type="PIRSF" id="PIRSF004553">
    <property type="entry name" value="CHP00095"/>
    <property type="match status" value="1"/>
</dbReference>
<feature type="region of interest" description="Disordered" evidence="5">
    <location>
        <begin position="1"/>
        <end position="20"/>
    </location>
</feature>
<dbReference type="InterPro" id="IPR004398">
    <property type="entry name" value="RNA_MeTrfase_RsmD"/>
</dbReference>
<comment type="caution">
    <text evidence="6">The sequence shown here is derived from an EMBL/GenBank/DDBJ whole genome shotgun (WGS) entry which is preliminary data.</text>
</comment>
<name>A0ABW1ZZ01_9GAMM</name>
<gene>
    <name evidence="6" type="primary">rsmD</name>
    <name evidence="6" type="ORF">ACFQDL_10285</name>
</gene>
<dbReference type="NCBIfam" id="TIGR00095">
    <property type="entry name" value="16S rRNA (guanine(966)-N(2))-methyltransferase RsmD"/>
    <property type="match status" value="1"/>
</dbReference>
<evidence type="ECO:0000256" key="4">
    <source>
        <dbReference type="SAM" id="Coils"/>
    </source>
</evidence>
<keyword evidence="3" id="KW-0698">rRNA processing</keyword>
<accession>A0ABW1ZZ01</accession>
<dbReference type="EMBL" id="JBHSWE010000001">
    <property type="protein sequence ID" value="MFC6670432.1"/>
    <property type="molecule type" value="Genomic_DNA"/>
</dbReference>
<evidence type="ECO:0000256" key="5">
    <source>
        <dbReference type="SAM" id="MobiDB-lite"/>
    </source>
</evidence>
<comment type="catalytic activity">
    <reaction evidence="3">
        <text>guanosine(966) in 16S rRNA + S-adenosyl-L-methionine = N(2)-methylguanosine(966) in 16S rRNA + S-adenosyl-L-homocysteine + H(+)</text>
        <dbReference type="Rhea" id="RHEA:23548"/>
        <dbReference type="Rhea" id="RHEA-COMP:10211"/>
        <dbReference type="Rhea" id="RHEA-COMP:10212"/>
        <dbReference type="ChEBI" id="CHEBI:15378"/>
        <dbReference type="ChEBI" id="CHEBI:57856"/>
        <dbReference type="ChEBI" id="CHEBI:59789"/>
        <dbReference type="ChEBI" id="CHEBI:74269"/>
        <dbReference type="ChEBI" id="CHEBI:74481"/>
        <dbReference type="EC" id="2.1.1.171"/>
    </reaction>
</comment>
<comment type="similarity">
    <text evidence="3">Belongs to the methyltransferase superfamily. RsmD family.</text>
</comment>